<sequence>MERKRSDDIVSLDSWNESISTPESESPKSPADAFMEDANCGKQYGKKRRNHRSRSHSDRDRDQAKQPDSLLLSPSKFLDQMKGGRSTGLACAIESREPDVFQDRLIERESHTGTCMKTKRENEFGKKYPISSSGSSTEDQRQAKIVQGWVGELEEDQPRSVCQRHRSKTTNSQQQHQKYKNRSQQCDRCQQQQSSCGKPKVMSQSWQTQPHQYQPQHHPRYQHPRQKHWMGHERLNNVLQYPSMATYPPTARSTSHSSQNEEDIDQSEKMKNKILSVWNNVRYGWTLKTKTSFKCDSPIFLLGKCYHIRPSDDAPAPGDKICMVPTVEKFKQDFSSQLWFTYRQDFPAITGTKLTSDCGWGCMLRSGQMMVARAFVNHFLDRDWNVFRDQSLEEETFRKQIIRWFGDYPCEQSPFSIHHLVEIGKKLGKDPGDWYGPSSVAHILRDAIMRGYSSQPVLADICIYVAQDSTVYKKDIYEMCTKRQRTVTNLTSSTESETDGAKNKSPPEEEEEWRRAVLIMVPIRLGSEEMNPVYGPCIKSLLAQDNCIGVIGGKPKHSLYFIGFQDDKLIYLDPHYCQEAVDTRERNFPVQSYHCLSPRKVALSKMDPSCTVGFYCKTKKEFETFVTQSEAMVSPPKQKLSYPMFVFSEGRGSELNLDSLSLEEDKLLRIRHVKTDKYGNAFLHNLVLRIHTALSHKKTNTKE</sequence>
<evidence type="ECO:0000256" key="1">
    <source>
        <dbReference type="ARBA" id="ARBA00004496"/>
    </source>
</evidence>
<evidence type="ECO:0000313" key="14">
    <source>
        <dbReference type="EMBL" id="OWF46093.1"/>
    </source>
</evidence>
<reference evidence="14 15" key="1">
    <citation type="journal article" date="2017" name="Nat. Ecol. Evol.">
        <title>Scallop genome provides insights into evolution of bilaterian karyotype and development.</title>
        <authorList>
            <person name="Wang S."/>
            <person name="Zhang J."/>
            <person name="Jiao W."/>
            <person name="Li J."/>
            <person name="Xun X."/>
            <person name="Sun Y."/>
            <person name="Guo X."/>
            <person name="Huan P."/>
            <person name="Dong B."/>
            <person name="Zhang L."/>
            <person name="Hu X."/>
            <person name="Sun X."/>
            <person name="Wang J."/>
            <person name="Zhao C."/>
            <person name="Wang Y."/>
            <person name="Wang D."/>
            <person name="Huang X."/>
            <person name="Wang R."/>
            <person name="Lv J."/>
            <person name="Li Y."/>
            <person name="Zhang Z."/>
            <person name="Liu B."/>
            <person name="Lu W."/>
            <person name="Hui Y."/>
            <person name="Liang J."/>
            <person name="Zhou Z."/>
            <person name="Hou R."/>
            <person name="Li X."/>
            <person name="Liu Y."/>
            <person name="Li H."/>
            <person name="Ning X."/>
            <person name="Lin Y."/>
            <person name="Zhao L."/>
            <person name="Xing Q."/>
            <person name="Dou J."/>
            <person name="Li Y."/>
            <person name="Mao J."/>
            <person name="Guo H."/>
            <person name="Dou H."/>
            <person name="Li T."/>
            <person name="Mu C."/>
            <person name="Jiang W."/>
            <person name="Fu Q."/>
            <person name="Fu X."/>
            <person name="Miao Y."/>
            <person name="Liu J."/>
            <person name="Yu Q."/>
            <person name="Li R."/>
            <person name="Liao H."/>
            <person name="Li X."/>
            <person name="Kong Y."/>
            <person name="Jiang Z."/>
            <person name="Chourrout D."/>
            <person name="Li R."/>
            <person name="Bao Z."/>
        </authorList>
    </citation>
    <scope>NUCLEOTIDE SEQUENCE [LARGE SCALE GENOMIC DNA]</scope>
    <source>
        <strain evidence="14 15">PY_sf001</strain>
    </source>
</reference>
<dbReference type="SUPFAM" id="SSF54001">
    <property type="entry name" value="Cysteine proteinases"/>
    <property type="match status" value="1"/>
</dbReference>
<evidence type="ECO:0000256" key="11">
    <source>
        <dbReference type="RuleBase" id="RU363115"/>
    </source>
</evidence>
<dbReference type="InterPro" id="IPR005078">
    <property type="entry name" value="Peptidase_C54"/>
</dbReference>
<feature type="region of interest" description="Disordered" evidence="12">
    <location>
        <begin position="488"/>
        <end position="510"/>
    </location>
</feature>
<dbReference type="PANTHER" id="PTHR22624">
    <property type="entry name" value="CYSTEINE PROTEASE ATG4"/>
    <property type="match status" value="1"/>
</dbReference>
<evidence type="ECO:0000256" key="6">
    <source>
        <dbReference type="ARBA" id="ARBA00022801"/>
    </source>
</evidence>
<feature type="domain" description="Peptidase C54 catalytic" evidence="13">
    <location>
        <begin position="328"/>
        <end position="627"/>
    </location>
</feature>
<dbReference type="GO" id="GO:0019786">
    <property type="term" value="F:protein-phosphatidylethanolamide deconjugating activity"/>
    <property type="evidence" value="ECO:0007669"/>
    <property type="project" value="InterPro"/>
</dbReference>
<dbReference type="GO" id="GO:0004197">
    <property type="term" value="F:cysteine-type endopeptidase activity"/>
    <property type="evidence" value="ECO:0007669"/>
    <property type="project" value="TreeGrafter"/>
</dbReference>
<evidence type="ECO:0000256" key="3">
    <source>
        <dbReference type="ARBA" id="ARBA00022448"/>
    </source>
</evidence>
<comment type="caution">
    <text evidence="14">The sequence shown here is derived from an EMBL/GenBank/DDBJ whole genome shotgun (WGS) entry which is preliminary data.</text>
</comment>
<dbReference type="Proteomes" id="UP000242188">
    <property type="component" value="Unassembled WGS sequence"/>
</dbReference>
<evidence type="ECO:0000313" key="15">
    <source>
        <dbReference type="Proteomes" id="UP000242188"/>
    </source>
</evidence>
<feature type="compositionally biased region" description="Basic and acidic residues" evidence="12">
    <location>
        <begin position="55"/>
        <end position="65"/>
    </location>
</feature>
<dbReference type="InterPro" id="IPR046792">
    <property type="entry name" value="Peptidase_C54_cat"/>
</dbReference>
<dbReference type="InterPro" id="IPR038765">
    <property type="entry name" value="Papain-like_cys_pep_sf"/>
</dbReference>
<dbReference type="EMBL" id="NEDP02004282">
    <property type="protein sequence ID" value="OWF46093.1"/>
    <property type="molecule type" value="Genomic_DNA"/>
</dbReference>
<keyword evidence="5 11" id="KW-0645">Protease</keyword>
<dbReference type="STRING" id="6573.A0A210QBH8"/>
<feature type="region of interest" description="Disordered" evidence="12">
    <location>
        <begin position="1"/>
        <end position="83"/>
    </location>
</feature>
<gene>
    <name evidence="14" type="ORF">KP79_PYT09140</name>
</gene>
<proteinExistence type="inferred from homology"/>
<dbReference type="GO" id="GO:0000045">
    <property type="term" value="P:autophagosome assembly"/>
    <property type="evidence" value="ECO:0007669"/>
    <property type="project" value="TreeGrafter"/>
</dbReference>
<keyword evidence="4 11" id="KW-0963">Cytoplasm</keyword>
<feature type="region of interest" description="Disordered" evidence="12">
    <location>
        <begin position="200"/>
        <end position="224"/>
    </location>
</feature>
<comment type="function">
    <text evidence="11">Cysteine protease that plays a key role in autophagy by mediating both proteolytic activation and delipidation of ATG8 family proteins.</text>
</comment>
<keyword evidence="6 11" id="KW-0378">Hydrolase</keyword>
<keyword evidence="8 11" id="KW-0653">Protein transport</keyword>
<keyword evidence="15" id="KW-1185">Reference proteome</keyword>
<organism evidence="14 15">
    <name type="scientific">Mizuhopecten yessoensis</name>
    <name type="common">Japanese scallop</name>
    <name type="synonym">Patinopecten yessoensis</name>
    <dbReference type="NCBI Taxonomy" id="6573"/>
    <lineage>
        <taxon>Eukaryota</taxon>
        <taxon>Metazoa</taxon>
        <taxon>Spiralia</taxon>
        <taxon>Lophotrochozoa</taxon>
        <taxon>Mollusca</taxon>
        <taxon>Bivalvia</taxon>
        <taxon>Autobranchia</taxon>
        <taxon>Pteriomorphia</taxon>
        <taxon>Pectinida</taxon>
        <taxon>Pectinoidea</taxon>
        <taxon>Pectinidae</taxon>
        <taxon>Mizuhopecten</taxon>
    </lineage>
</organism>
<dbReference type="GO" id="GO:0034727">
    <property type="term" value="P:piecemeal microautophagy of the nucleus"/>
    <property type="evidence" value="ECO:0007669"/>
    <property type="project" value="TreeGrafter"/>
</dbReference>
<evidence type="ECO:0000256" key="12">
    <source>
        <dbReference type="SAM" id="MobiDB-lite"/>
    </source>
</evidence>
<feature type="compositionally biased region" description="Polar residues" evidence="12">
    <location>
        <begin position="13"/>
        <end position="24"/>
    </location>
</feature>
<dbReference type="Pfam" id="PF03416">
    <property type="entry name" value="Peptidase_C54"/>
    <property type="match status" value="1"/>
</dbReference>
<evidence type="ECO:0000256" key="9">
    <source>
        <dbReference type="ARBA" id="ARBA00023006"/>
    </source>
</evidence>
<dbReference type="GO" id="GO:0000423">
    <property type="term" value="P:mitophagy"/>
    <property type="evidence" value="ECO:0007669"/>
    <property type="project" value="TreeGrafter"/>
</dbReference>
<keyword evidence="7" id="KW-0788">Thiol protease</keyword>
<dbReference type="EC" id="3.4.22.-" evidence="11"/>
<evidence type="ECO:0000256" key="2">
    <source>
        <dbReference type="ARBA" id="ARBA00010958"/>
    </source>
</evidence>
<evidence type="ECO:0000256" key="4">
    <source>
        <dbReference type="ARBA" id="ARBA00022490"/>
    </source>
</evidence>
<dbReference type="GO" id="GO:0015031">
    <property type="term" value="P:protein transport"/>
    <property type="evidence" value="ECO:0007669"/>
    <property type="project" value="UniProtKB-KW"/>
</dbReference>
<evidence type="ECO:0000256" key="5">
    <source>
        <dbReference type="ARBA" id="ARBA00022670"/>
    </source>
</evidence>
<feature type="compositionally biased region" description="Basic and acidic residues" evidence="12">
    <location>
        <begin position="499"/>
        <end position="510"/>
    </location>
</feature>
<keyword evidence="9 11" id="KW-0072">Autophagy</keyword>
<feature type="region of interest" description="Disordered" evidence="12">
    <location>
        <begin position="155"/>
        <end position="185"/>
    </location>
</feature>
<dbReference type="GO" id="GO:0016485">
    <property type="term" value="P:protein processing"/>
    <property type="evidence" value="ECO:0007669"/>
    <property type="project" value="TreeGrafter"/>
</dbReference>
<comment type="similarity">
    <text evidence="2 11">Belongs to the peptidase C54 family.</text>
</comment>
<dbReference type="GO" id="GO:0005737">
    <property type="term" value="C:cytoplasm"/>
    <property type="evidence" value="ECO:0007669"/>
    <property type="project" value="UniProtKB-SubCell"/>
</dbReference>
<evidence type="ECO:0000256" key="7">
    <source>
        <dbReference type="ARBA" id="ARBA00022807"/>
    </source>
</evidence>
<protein>
    <recommendedName>
        <fullName evidence="11">Cysteine protease</fullName>
        <ecNumber evidence="11">3.4.22.-</ecNumber>
    </recommendedName>
</protein>
<comment type="catalytic activity">
    <reaction evidence="10">
        <text>[protein]-C-terminal L-amino acid-glycyl-phosphatidylethanolamide + H2O = [protein]-C-terminal L-amino acid-glycine + a 1,2-diacyl-sn-glycero-3-phosphoethanolamine</text>
        <dbReference type="Rhea" id="RHEA:67548"/>
        <dbReference type="Rhea" id="RHEA-COMP:17323"/>
        <dbReference type="Rhea" id="RHEA-COMP:17324"/>
        <dbReference type="ChEBI" id="CHEBI:15377"/>
        <dbReference type="ChEBI" id="CHEBI:64612"/>
        <dbReference type="ChEBI" id="CHEBI:172940"/>
        <dbReference type="ChEBI" id="CHEBI:172941"/>
    </reaction>
    <physiologicalReaction direction="left-to-right" evidence="10">
        <dbReference type="Rhea" id="RHEA:67549"/>
    </physiologicalReaction>
</comment>
<evidence type="ECO:0000256" key="10">
    <source>
        <dbReference type="ARBA" id="ARBA00029362"/>
    </source>
</evidence>
<dbReference type="OrthoDB" id="2960936at2759"/>
<evidence type="ECO:0000256" key="8">
    <source>
        <dbReference type="ARBA" id="ARBA00022927"/>
    </source>
</evidence>
<comment type="subcellular location">
    <subcellularLocation>
        <location evidence="1 11">Cytoplasm</location>
    </subcellularLocation>
</comment>
<keyword evidence="3" id="KW-0813">Transport</keyword>
<evidence type="ECO:0000259" key="13">
    <source>
        <dbReference type="Pfam" id="PF03416"/>
    </source>
</evidence>
<name>A0A210QBH8_MIZYE</name>
<accession>A0A210QBH8</accession>
<dbReference type="AlphaFoldDB" id="A0A210QBH8"/>
<dbReference type="PANTHER" id="PTHR22624:SF52">
    <property type="entry name" value="CYSTEINE PROTEASE"/>
    <property type="match status" value="1"/>
</dbReference>
<dbReference type="GO" id="GO:0035973">
    <property type="term" value="P:aggrephagy"/>
    <property type="evidence" value="ECO:0007669"/>
    <property type="project" value="TreeGrafter"/>
</dbReference>
<feature type="compositionally biased region" description="Basic residues" evidence="12">
    <location>
        <begin position="44"/>
        <end position="54"/>
    </location>
</feature>